<proteinExistence type="predicted"/>
<reference evidence="1 2" key="1">
    <citation type="journal article" date="2013" name="Nature">
        <title>Insights into bilaterian evolution from three spiralian genomes.</title>
        <authorList>
            <person name="Simakov O."/>
            <person name="Marletaz F."/>
            <person name="Cho S.J."/>
            <person name="Edsinger-Gonzales E."/>
            <person name="Havlak P."/>
            <person name="Hellsten U."/>
            <person name="Kuo D.H."/>
            <person name="Larsson T."/>
            <person name="Lv J."/>
            <person name="Arendt D."/>
            <person name="Savage R."/>
            <person name="Osoegawa K."/>
            <person name="de Jong P."/>
            <person name="Grimwood J."/>
            <person name="Chapman J.A."/>
            <person name="Shapiro H."/>
            <person name="Aerts A."/>
            <person name="Otillar R.P."/>
            <person name="Terry A.Y."/>
            <person name="Boore J.L."/>
            <person name="Grigoriev I.V."/>
            <person name="Lindberg D.R."/>
            <person name="Seaver E.C."/>
            <person name="Weisblat D.A."/>
            <person name="Putnam N.H."/>
            <person name="Rokhsar D.S."/>
        </authorList>
    </citation>
    <scope>NUCLEOTIDE SEQUENCE [LARGE SCALE GENOMIC DNA]</scope>
</reference>
<keyword evidence="2" id="KW-1185">Reference proteome</keyword>
<dbReference type="CTD" id="20236589"/>
<dbReference type="HOGENOM" id="CLU_1620921_0_0_1"/>
<dbReference type="AlphaFoldDB" id="V3ZXC7"/>
<evidence type="ECO:0000313" key="1">
    <source>
        <dbReference type="EMBL" id="ESO85616.1"/>
    </source>
</evidence>
<organism evidence="1 2">
    <name type="scientific">Lottia gigantea</name>
    <name type="common">Giant owl limpet</name>
    <dbReference type="NCBI Taxonomy" id="225164"/>
    <lineage>
        <taxon>Eukaryota</taxon>
        <taxon>Metazoa</taxon>
        <taxon>Spiralia</taxon>
        <taxon>Lophotrochozoa</taxon>
        <taxon>Mollusca</taxon>
        <taxon>Gastropoda</taxon>
        <taxon>Patellogastropoda</taxon>
        <taxon>Lottioidea</taxon>
        <taxon>Lottiidae</taxon>
        <taxon>Lottia</taxon>
    </lineage>
</organism>
<evidence type="ECO:0000313" key="2">
    <source>
        <dbReference type="Proteomes" id="UP000030746"/>
    </source>
</evidence>
<dbReference type="KEGG" id="lgi:LOTGIDRAFT_155104"/>
<dbReference type="GeneID" id="20236589"/>
<name>V3ZXC7_LOTGI</name>
<dbReference type="EMBL" id="KB203274">
    <property type="protein sequence ID" value="ESO85616.1"/>
    <property type="molecule type" value="Genomic_DNA"/>
</dbReference>
<sequence length="164" mass="18846">MKNWLGLHRSDWGSDSNKRSKLTNLGNTERKFGQTVTESDLKAFESTRLPASTVAKSKWAMEAFVNWHNYRRNMLLEPDGESFDSDVLKMSNETLNNALRHFIVEIRKQDDEEYRGQTYCGNPISPSRTTKLPTSQTWYNSTPIGVHTLQKHRAGLNAASQRRN</sequence>
<accession>V3ZXC7</accession>
<protein>
    <submittedName>
        <fullName evidence="1">Uncharacterized protein</fullName>
    </submittedName>
</protein>
<dbReference type="Proteomes" id="UP000030746">
    <property type="component" value="Unassembled WGS sequence"/>
</dbReference>
<gene>
    <name evidence="1" type="ORF">LOTGIDRAFT_155104</name>
</gene>
<dbReference type="RefSeq" id="XP_009063857.1">
    <property type="nucleotide sequence ID" value="XM_009065609.1"/>
</dbReference>